<comment type="caution">
    <text evidence="2">The sequence shown here is derived from an EMBL/GenBank/DDBJ whole genome shotgun (WGS) entry which is preliminary data.</text>
</comment>
<feature type="region of interest" description="Disordered" evidence="1">
    <location>
        <begin position="72"/>
        <end position="94"/>
    </location>
</feature>
<sequence length="94" mass="10687">MAARERPQPQVWCWPAGDRRALYAYDSGTWKYAPVTARLDHPAGRTEYQVILQTSRNRATVHRAYRWPQPGLRRAHGSTCEPTDRAPVPKTTAG</sequence>
<reference evidence="2 3" key="1">
    <citation type="submission" date="2023-08" db="EMBL/GenBank/DDBJ databases">
        <authorList>
            <person name="Sharma P."/>
            <person name="Verma V."/>
            <person name="Mohan M.K."/>
            <person name="Dubey A.K."/>
        </authorList>
    </citation>
    <scope>NUCLEOTIDE SEQUENCE [LARGE SCALE GENOMIC DNA]</scope>
    <source>
        <strain evidence="2 3">ADP4</strain>
    </source>
</reference>
<accession>A0ABU7WS29</accession>
<organism evidence="2 3">
    <name type="scientific">Streptomyces chrestomyceticus</name>
    <dbReference type="NCBI Taxonomy" id="68185"/>
    <lineage>
        <taxon>Bacteria</taxon>
        <taxon>Bacillati</taxon>
        <taxon>Actinomycetota</taxon>
        <taxon>Actinomycetes</taxon>
        <taxon>Kitasatosporales</taxon>
        <taxon>Streptomycetaceae</taxon>
        <taxon>Streptomyces</taxon>
    </lineage>
</organism>
<protein>
    <submittedName>
        <fullName evidence="2">Uncharacterized protein</fullName>
    </submittedName>
</protein>
<dbReference type="EMBL" id="JAVFKM010000004">
    <property type="protein sequence ID" value="MEF3113859.1"/>
    <property type="molecule type" value="Genomic_DNA"/>
</dbReference>
<dbReference type="Proteomes" id="UP001348265">
    <property type="component" value="Unassembled WGS sequence"/>
</dbReference>
<evidence type="ECO:0000313" key="2">
    <source>
        <dbReference type="EMBL" id="MEF3113859.1"/>
    </source>
</evidence>
<dbReference type="RefSeq" id="WP_331786438.1">
    <property type="nucleotide sequence ID" value="NZ_JAVFKM010000004.1"/>
</dbReference>
<evidence type="ECO:0000256" key="1">
    <source>
        <dbReference type="SAM" id="MobiDB-lite"/>
    </source>
</evidence>
<keyword evidence="3" id="KW-1185">Reference proteome</keyword>
<gene>
    <name evidence="2" type="ORF">RB636_11740</name>
</gene>
<name>A0ABU7WS29_9ACTN</name>
<proteinExistence type="predicted"/>
<evidence type="ECO:0000313" key="3">
    <source>
        <dbReference type="Proteomes" id="UP001348265"/>
    </source>
</evidence>